<name>A0A3N6N1C2_9BURK</name>
<proteinExistence type="predicted"/>
<accession>A0A3N6N1C2</accession>
<dbReference type="Gene3D" id="1.10.150.610">
    <property type="match status" value="1"/>
</dbReference>
<reference evidence="1 2" key="1">
    <citation type="submission" date="2018-11" db="EMBL/GenBank/DDBJ databases">
        <title>Paraburkholderia sp. DHOA04, isolated from soil.</title>
        <authorList>
            <person name="Gao Z.-H."/>
            <person name="Qiu L.-H."/>
            <person name="Fu J.-C."/>
        </authorList>
    </citation>
    <scope>NUCLEOTIDE SEQUENCE [LARGE SCALE GENOMIC DNA]</scope>
    <source>
        <strain evidence="1 2">DHOA04</strain>
    </source>
</reference>
<gene>
    <name evidence="1" type="ORF">D1Y85_01495</name>
</gene>
<dbReference type="Proteomes" id="UP000272778">
    <property type="component" value="Unassembled WGS sequence"/>
</dbReference>
<dbReference type="OrthoDB" id="9111915at2"/>
<evidence type="ECO:0000313" key="1">
    <source>
        <dbReference type="EMBL" id="RQH09849.1"/>
    </source>
</evidence>
<protein>
    <submittedName>
        <fullName evidence="1">Uncharacterized protein</fullName>
    </submittedName>
</protein>
<evidence type="ECO:0000313" key="2">
    <source>
        <dbReference type="Proteomes" id="UP000272778"/>
    </source>
</evidence>
<comment type="caution">
    <text evidence="1">The sequence shown here is derived from an EMBL/GenBank/DDBJ whole genome shotgun (WGS) entry which is preliminary data.</text>
</comment>
<dbReference type="AlphaFoldDB" id="A0A3N6N1C2"/>
<sequence length="69" mass="7816">MPRRRALALIVRARNDLLAKAAERLPADAQPLYDDAAQLERLLLDVRACRIDEFELHRPATIHVTISAD</sequence>
<dbReference type="EMBL" id="RQIS01000001">
    <property type="protein sequence ID" value="RQH09849.1"/>
    <property type="molecule type" value="Genomic_DNA"/>
</dbReference>
<dbReference type="RefSeq" id="WP_124149249.1">
    <property type="nucleotide sequence ID" value="NZ_RQIS01000001.1"/>
</dbReference>
<keyword evidence="2" id="KW-1185">Reference proteome</keyword>
<organism evidence="1 2">
    <name type="scientific">Paraburkholderia dinghuensis</name>
    <dbReference type="NCBI Taxonomy" id="2305225"/>
    <lineage>
        <taxon>Bacteria</taxon>
        <taxon>Pseudomonadati</taxon>
        <taxon>Pseudomonadota</taxon>
        <taxon>Betaproteobacteria</taxon>
        <taxon>Burkholderiales</taxon>
        <taxon>Burkholderiaceae</taxon>
        <taxon>Paraburkholderia</taxon>
    </lineage>
</organism>